<dbReference type="InParanoid" id="A0A7F5QZX2"/>
<gene>
    <name evidence="3" type="primary">LOC112904620</name>
</gene>
<dbReference type="PANTHER" id="PTHR47331:SF5">
    <property type="entry name" value="RIBONUCLEASE H"/>
    <property type="match status" value="1"/>
</dbReference>
<protein>
    <submittedName>
        <fullName evidence="3">Uncharacterized protein LOC112904620</fullName>
    </submittedName>
</protein>
<dbReference type="OrthoDB" id="8034802at2759"/>
<organism evidence="2 3">
    <name type="scientific">Agrilus planipennis</name>
    <name type="common">Emerald ash borer</name>
    <name type="synonym">Agrilus marcopoli</name>
    <dbReference type="NCBI Taxonomy" id="224129"/>
    <lineage>
        <taxon>Eukaryota</taxon>
        <taxon>Metazoa</taxon>
        <taxon>Ecdysozoa</taxon>
        <taxon>Arthropoda</taxon>
        <taxon>Hexapoda</taxon>
        <taxon>Insecta</taxon>
        <taxon>Pterygota</taxon>
        <taxon>Neoptera</taxon>
        <taxon>Endopterygota</taxon>
        <taxon>Coleoptera</taxon>
        <taxon>Polyphaga</taxon>
        <taxon>Elateriformia</taxon>
        <taxon>Buprestoidea</taxon>
        <taxon>Buprestidae</taxon>
        <taxon>Agrilinae</taxon>
        <taxon>Agrilus</taxon>
    </lineage>
</organism>
<feature type="region of interest" description="Disordered" evidence="1">
    <location>
        <begin position="1"/>
        <end position="25"/>
    </location>
</feature>
<keyword evidence="2" id="KW-1185">Reference proteome</keyword>
<accession>A0A7F5QZX2</accession>
<dbReference type="GeneID" id="112904620"/>
<name>A0A7F5QZX2_AGRPL</name>
<proteinExistence type="predicted"/>
<dbReference type="KEGG" id="apln:112904620"/>
<feature type="compositionally biased region" description="Basic and acidic residues" evidence="1">
    <location>
        <begin position="7"/>
        <end position="25"/>
    </location>
</feature>
<reference evidence="3" key="1">
    <citation type="submission" date="2025-08" db="UniProtKB">
        <authorList>
            <consortium name="RefSeq"/>
        </authorList>
    </citation>
    <scope>IDENTIFICATION</scope>
    <source>
        <tissue evidence="3">Entire body</tissue>
    </source>
</reference>
<evidence type="ECO:0000256" key="1">
    <source>
        <dbReference type="SAM" id="MobiDB-lite"/>
    </source>
</evidence>
<sequence length="222" mass="25236">MKKTGKGSKEKEKEKGKEKEGDKEKEEGFKAMLSCLILPKITGNLPSLPLDQALFPSELPLADPSFGETGPIDMLIGAEIFWELLCIGQFKLGPEQPTIQKTQLGWVITGPLSRQLIPELPKTSCHLVTNQQLNEDIAKFEGCEETHSTLAINERNRCEQHFGSSTTRNSEGRFVVRIPFKEDTRKLGEYRLIAEKRLLSLERQLSRNKELRDQYVAFLDEY</sequence>
<dbReference type="AlphaFoldDB" id="A0A7F5QZX2"/>
<dbReference type="PANTHER" id="PTHR47331">
    <property type="entry name" value="PHD-TYPE DOMAIN-CONTAINING PROTEIN"/>
    <property type="match status" value="1"/>
</dbReference>
<dbReference type="RefSeq" id="XP_025830886.1">
    <property type="nucleotide sequence ID" value="XM_025975101.1"/>
</dbReference>
<evidence type="ECO:0000313" key="2">
    <source>
        <dbReference type="Proteomes" id="UP000192223"/>
    </source>
</evidence>
<dbReference type="Proteomes" id="UP000192223">
    <property type="component" value="Unplaced"/>
</dbReference>
<evidence type="ECO:0000313" key="3">
    <source>
        <dbReference type="RefSeq" id="XP_025830886.1"/>
    </source>
</evidence>